<name>A0ABR3ZKH2_9PEZI</name>
<dbReference type="InterPro" id="IPR049326">
    <property type="entry name" value="Rhodopsin_dom_fungi"/>
</dbReference>
<comment type="similarity">
    <text evidence="5">Belongs to the SAT4 family.</text>
</comment>
<evidence type="ECO:0000256" key="6">
    <source>
        <dbReference type="SAM" id="MobiDB-lite"/>
    </source>
</evidence>
<evidence type="ECO:0000256" key="3">
    <source>
        <dbReference type="ARBA" id="ARBA00022989"/>
    </source>
</evidence>
<organism evidence="9 10">
    <name type="scientific">Ceratocystis pirilliformis</name>
    <dbReference type="NCBI Taxonomy" id="259994"/>
    <lineage>
        <taxon>Eukaryota</taxon>
        <taxon>Fungi</taxon>
        <taxon>Dikarya</taxon>
        <taxon>Ascomycota</taxon>
        <taxon>Pezizomycotina</taxon>
        <taxon>Sordariomycetes</taxon>
        <taxon>Hypocreomycetidae</taxon>
        <taxon>Microascales</taxon>
        <taxon>Ceratocystidaceae</taxon>
        <taxon>Ceratocystis</taxon>
    </lineage>
</organism>
<dbReference type="Pfam" id="PF20684">
    <property type="entry name" value="Fung_rhodopsin"/>
    <property type="match status" value="1"/>
</dbReference>
<evidence type="ECO:0000256" key="7">
    <source>
        <dbReference type="SAM" id="Phobius"/>
    </source>
</evidence>
<feature type="domain" description="Rhodopsin" evidence="8">
    <location>
        <begin position="48"/>
        <end position="293"/>
    </location>
</feature>
<comment type="caution">
    <text evidence="9">The sequence shown here is derived from an EMBL/GenBank/DDBJ whole genome shotgun (WGS) entry which is preliminary data.</text>
</comment>
<evidence type="ECO:0000256" key="4">
    <source>
        <dbReference type="ARBA" id="ARBA00023136"/>
    </source>
</evidence>
<evidence type="ECO:0000256" key="2">
    <source>
        <dbReference type="ARBA" id="ARBA00022692"/>
    </source>
</evidence>
<feature type="region of interest" description="Disordered" evidence="6">
    <location>
        <begin position="334"/>
        <end position="381"/>
    </location>
</feature>
<dbReference type="Proteomes" id="UP001583280">
    <property type="component" value="Unassembled WGS sequence"/>
</dbReference>
<sequence length="456" mass="49679">MSSKAIEEAIAAGRVPEGIEDRLYKSTESQTIVAIIFVGSLSTLVVAVRLFSRLFIVKHVGIDDGLALAGVLTLIAFVVLCIILIRLGSGRHFEYIEYVMPMNTVENSEILDFAAHIIYTTSLLIGRLSGLAFYYRLCKMHNTFRMAIFIVGGLIVAGFLPQILLIIFHCLPVTGLWPYSWQPGAEKYTCLKWGLVYSVNSATSLLCDFLIFGIPIAMLKGLDMNRKRKIQLTCILLPGVFVIGISVTRLVFVIKGQWEADMSWSYNPMLAIEVSEIGATLIALSVPGIKPVFDLFCGRLKSASKISYASARSRFQPNSQHLSSTENLKSMYHRNREGHGRGGFNRDFELESTGSGGSGQSDGHGLEVGRHSHHQHHHHLSNTGVTAGNGAGTGAAICAGTGTVVTAGKSELVSSVASNEDHIRSGSDAILVQVDFGIDEERGEPIPKDYGLKHFH</sequence>
<gene>
    <name evidence="9" type="ORF">Cpir12675_000754</name>
</gene>
<evidence type="ECO:0000256" key="1">
    <source>
        <dbReference type="ARBA" id="ARBA00004141"/>
    </source>
</evidence>
<comment type="subcellular location">
    <subcellularLocation>
        <location evidence="1">Membrane</location>
        <topology evidence="1">Multi-pass membrane protein</topology>
    </subcellularLocation>
</comment>
<keyword evidence="10" id="KW-1185">Reference proteome</keyword>
<feature type="compositionally biased region" description="Basic and acidic residues" evidence="6">
    <location>
        <begin position="334"/>
        <end position="349"/>
    </location>
</feature>
<feature type="compositionally biased region" description="Basic residues" evidence="6">
    <location>
        <begin position="371"/>
        <end position="380"/>
    </location>
</feature>
<evidence type="ECO:0000313" key="9">
    <source>
        <dbReference type="EMBL" id="KAL1900742.1"/>
    </source>
</evidence>
<dbReference type="InterPro" id="IPR052337">
    <property type="entry name" value="SAT4-like"/>
</dbReference>
<feature type="transmembrane region" description="Helical" evidence="7">
    <location>
        <begin position="113"/>
        <end position="135"/>
    </location>
</feature>
<feature type="transmembrane region" description="Helical" evidence="7">
    <location>
        <begin position="64"/>
        <end position="85"/>
    </location>
</feature>
<evidence type="ECO:0000256" key="5">
    <source>
        <dbReference type="ARBA" id="ARBA00038359"/>
    </source>
</evidence>
<proteinExistence type="inferred from homology"/>
<protein>
    <recommendedName>
        <fullName evidence="8">Rhodopsin domain-containing protein</fullName>
    </recommendedName>
</protein>
<keyword evidence="4 7" id="KW-0472">Membrane</keyword>
<feature type="transmembrane region" description="Helical" evidence="7">
    <location>
        <begin position="32"/>
        <end position="52"/>
    </location>
</feature>
<feature type="transmembrane region" description="Helical" evidence="7">
    <location>
        <begin position="194"/>
        <end position="218"/>
    </location>
</feature>
<feature type="transmembrane region" description="Helical" evidence="7">
    <location>
        <begin position="147"/>
        <end position="174"/>
    </location>
</feature>
<dbReference type="PANTHER" id="PTHR33048:SF47">
    <property type="entry name" value="INTEGRAL MEMBRANE PROTEIN-RELATED"/>
    <property type="match status" value="1"/>
</dbReference>
<evidence type="ECO:0000259" key="8">
    <source>
        <dbReference type="Pfam" id="PF20684"/>
    </source>
</evidence>
<evidence type="ECO:0000313" key="10">
    <source>
        <dbReference type="Proteomes" id="UP001583280"/>
    </source>
</evidence>
<feature type="transmembrane region" description="Helical" evidence="7">
    <location>
        <begin position="230"/>
        <end position="254"/>
    </location>
</feature>
<keyword evidence="3 7" id="KW-1133">Transmembrane helix</keyword>
<accession>A0ABR3ZKH2</accession>
<reference evidence="9 10" key="1">
    <citation type="journal article" date="2024" name="IMA Fungus">
        <title>IMA Genome - F19 : A genome assembly and annotation guide to empower mycologists, including annotated draft genome sequences of Ceratocystis pirilliformis, Diaporthe australafricana, Fusarium ophioides, Paecilomyces lecythidis, and Sporothrix stenoceras.</title>
        <authorList>
            <person name="Aylward J."/>
            <person name="Wilson A.M."/>
            <person name="Visagie C.M."/>
            <person name="Spraker J."/>
            <person name="Barnes I."/>
            <person name="Buitendag C."/>
            <person name="Ceriani C."/>
            <person name="Del Mar Angel L."/>
            <person name="du Plessis D."/>
            <person name="Fuchs T."/>
            <person name="Gasser K."/>
            <person name="Kramer D."/>
            <person name="Li W."/>
            <person name="Munsamy K."/>
            <person name="Piso A."/>
            <person name="Price J.L."/>
            <person name="Sonnekus B."/>
            <person name="Thomas C."/>
            <person name="van der Nest A."/>
            <person name="van Dijk A."/>
            <person name="van Heerden A."/>
            <person name="van Vuuren N."/>
            <person name="Yilmaz N."/>
            <person name="Duong T.A."/>
            <person name="van der Merwe N.A."/>
            <person name="Wingfield M.J."/>
            <person name="Wingfield B.D."/>
        </authorList>
    </citation>
    <scope>NUCLEOTIDE SEQUENCE [LARGE SCALE GENOMIC DNA]</scope>
    <source>
        <strain evidence="9 10">CMW 12675</strain>
    </source>
</reference>
<dbReference type="PANTHER" id="PTHR33048">
    <property type="entry name" value="PTH11-LIKE INTEGRAL MEMBRANE PROTEIN (AFU_ORTHOLOGUE AFUA_5G11245)"/>
    <property type="match status" value="1"/>
</dbReference>
<keyword evidence="2 7" id="KW-0812">Transmembrane</keyword>
<dbReference type="EMBL" id="JAWDJO010000010">
    <property type="protein sequence ID" value="KAL1900742.1"/>
    <property type="molecule type" value="Genomic_DNA"/>
</dbReference>